<proteinExistence type="predicted"/>
<dbReference type="Proteomes" id="UP000294545">
    <property type="component" value="Unassembled WGS sequence"/>
</dbReference>
<dbReference type="Gene3D" id="3.10.620.30">
    <property type="match status" value="1"/>
</dbReference>
<accession>A0A4R1N486</accession>
<dbReference type="InterPro" id="IPR002931">
    <property type="entry name" value="Transglutaminase-like"/>
</dbReference>
<dbReference type="SMART" id="SM00460">
    <property type="entry name" value="TGc"/>
    <property type="match status" value="1"/>
</dbReference>
<evidence type="ECO:0000313" key="3">
    <source>
        <dbReference type="EMBL" id="TCK97739.1"/>
    </source>
</evidence>
<name>A0A4R1N486_9FIRM</name>
<dbReference type="PANTHER" id="PTHR42736">
    <property type="entry name" value="PROTEIN-GLUTAMINE GAMMA-GLUTAMYLTRANSFERASE"/>
    <property type="match status" value="1"/>
</dbReference>
<organism evidence="3 4">
    <name type="scientific">Natranaerovirga hydrolytica</name>
    <dbReference type="NCBI Taxonomy" id="680378"/>
    <lineage>
        <taxon>Bacteria</taxon>
        <taxon>Bacillati</taxon>
        <taxon>Bacillota</taxon>
        <taxon>Clostridia</taxon>
        <taxon>Lachnospirales</taxon>
        <taxon>Natranaerovirgaceae</taxon>
        <taxon>Natranaerovirga</taxon>
    </lineage>
</organism>
<dbReference type="AlphaFoldDB" id="A0A4R1N486"/>
<keyword evidence="1" id="KW-0472">Membrane</keyword>
<feature type="transmembrane region" description="Helical" evidence="1">
    <location>
        <begin position="45"/>
        <end position="63"/>
    </location>
</feature>
<feature type="domain" description="Transglutaminase-like" evidence="2">
    <location>
        <begin position="542"/>
        <end position="622"/>
    </location>
</feature>
<keyword evidence="4" id="KW-1185">Reference proteome</keyword>
<evidence type="ECO:0000259" key="2">
    <source>
        <dbReference type="SMART" id="SM00460"/>
    </source>
</evidence>
<dbReference type="Pfam" id="PF01841">
    <property type="entry name" value="Transglut_core"/>
    <property type="match status" value="1"/>
</dbReference>
<feature type="transmembrane region" description="Helical" evidence="1">
    <location>
        <begin position="21"/>
        <end position="39"/>
    </location>
</feature>
<dbReference type="PANTHER" id="PTHR42736:SF1">
    <property type="entry name" value="PROTEIN-GLUTAMINE GAMMA-GLUTAMYLTRANSFERASE"/>
    <property type="match status" value="1"/>
</dbReference>
<gene>
    <name evidence="3" type="ORF">EDC19_0141</name>
</gene>
<feature type="transmembrane region" description="Helical" evidence="1">
    <location>
        <begin position="121"/>
        <end position="140"/>
    </location>
</feature>
<feature type="transmembrane region" description="Helical" evidence="1">
    <location>
        <begin position="147"/>
        <end position="164"/>
    </location>
</feature>
<reference evidence="3 4" key="1">
    <citation type="submission" date="2019-03" db="EMBL/GenBank/DDBJ databases">
        <title>Genomic Encyclopedia of Type Strains, Phase IV (KMG-IV): sequencing the most valuable type-strain genomes for metagenomic binning, comparative biology and taxonomic classification.</title>
        <authorList>
            <person name="Goeker M."/>
        </authorList>
    </citation>
    <scope>NUCLEOTIDE SEQUENCE [LARGE SCALE GENOMIC DNA]</scope>
    <source>
        <strain evidence="3 4">DSM 24176</strain>
    </source>
</reference>
<dbReference type="SUPFAM" id="SSF54001">
    <property type="entry name" value="Cysteine proteinases"/>
    <property type="match status" value="1"/>
</dbReference>
<comment type="caution">
    <text evidence="3">The sequence shown here is derived from an EMBL/GenBank/DDBJ whole genome shotgun (WGS) entry which is preliminary data.</text>
</comment>
<keyword evidence="1" id="KW-0812">Transmembrane</keyword>
<dbReference type="RefSeq" id="WP_132279006.1">
    <property type="nucleotide sequence ID" value="NZ_SMGQ01000011.1"/>
</dbReference>
<dbReference type="InterPro" id="IPR038765">
    <property type="entry name" value="Papain-like_cys_pep_sf"/>
</dbReference>
<dbReference type="InterPro" id="IPR052901">
    <property type="entry name" value="Bact_TGase-like"/>
</dbReference>
<protein>
    <submittedName>
        <fullName evidence="3">Transglutaminase superfamily protein</fullName>
    </submittedName>
</protein>
<dbReference type="EMBL" id="SMGQ01000011">
    <property type="protein sequence ID" value="TCK97739.1"/>
    <property type="molecule type" value="Genomic_DNA"/>
</dbReference>
<sequence>MLLKNKIKSKHNLIGYLITDYLLAISIVYTLVYGFGISAGYDMSYYEVILMISILFMIARILFWNKKMAIIALLILIVLGVVAYFLIEHILGLYDFSDRAIQYYFDIYISLDGFLHIEREMQMIILSLIAFIFSVLVQVLWRKHNQYYWLLLITSVYFFVLWHMNPFGYYGRRNVLLYFFIMIVTYFWYYLKKIDGIETKVIKFLLTGVVVSYTIVFSANALYGYYPDPFSLFREPEQQGMVEKEGEESTYESFEAGEHQFIDTRSSHINNVPSFSGEDIGMVKARQKVYLRGATFNTFNDAIWSNHLFEEKIKNVETIVGIDYLVDEDDEDHEPLEEMKNTFVDIEMSNYYEGLFNMARYMEDYELESLLESNENPAYYNDPIRIFQENHFNNVLLIPFNLRDFRYQTHYNLEGLYYTQGEIPILEERLRDNFIYTVNTFIPNYNDETIEGILRESYRGLYKDNDATEYYIRNSDKIYENHLQLPKDFNLSIKALAKDITAHTNNQYDQAKAIESYLKDNYTYTLEPNFNENTIDPISKFLFQEKQGYCTSFATSMALMLRSLDIPTRYVIGYVASEPISGQNPEYDSLNQSFFRIKDYNAHAWVEVYFEGFGWVPFEPTSGFVYQEEVIYENNIETQGENLHNWRNYLYYIGYLIMAFVFLRPFYLKAKRYKKLKAMNSKEEFVSYYQLIFVLMNVLGIHKGQHITLAQFAKENNGILSIEPFSFQKITDIYETIYYGNVSVEKEDLKDIKNFYKALKKKTRKNGKMLKYLWYGYNQKIY</sequence>
<feature type="transmembrane region" description="Helical" evidence="1">
    <location>
        <begin position="204"/>
        <end position="226"/>
    </location>
</feature>
<feature type="transmembrane region" description="Helical" evidence="1">
    <location>
        <begin position="649"/>
        <end position="667"/>
    </location>
</feature>
<evidence type="ECO:0000256" key="1">
    <source>
        <dbReference type="SAM" id="Phobius"/>
    </source>
</evidence>
<evidence type="ECO:0000313" key="4">
    <source>
        <dbReference type="Proteomes" id="UP000294545"/>
    </source>
</evidence>
<feature type="transmembrane region" description="Helical" evidence="1">
    <location>
        <begin position="176"/>
        <end position="192"/>
    </location>
</feature>
<feature type="transmembrane region" description="Helical" evidence="1">
    <location>
        <begin position="70"/>
        <end position="87"/>
    </location>
</feature>
<keyword evidence="1" id="KW-1133">Transmembrane helix</keyword>
<dbReference type="OrthoDB" id="9804872at2"/>